<feature type="transmembrane region" description="Helical" evidence="1">
    <location>
        <begin position="387"/>
        <end position="407"/>
    </location>
</feature>
<dbReference type="InterPro" id="IPR006073">
    <property type="entry name" value="GTP-bd"/>
</dbReference>
<dbReference type="InterPro" id="IPR050860">
    <property type="entry name" value="FeoB_GTPase"/>
</dbReference>
<sequence length="480" mass="52764">MKILLMGNPNVGKSVIFSRLTGVHVVASNYPGTTVGYTRGVMKLGEETVEVIDVPGTYTLEPTCEAEEVASQMLDTGDVVINVVNATNLERNLYLTLQLLERDIPVVVALNMWDDTKHRGIHIELDKLRELLGVPVIPTVAVTGQGIKELMENIPRATSPDTLVRSRDERWAAIGNIIDQVQRVTHRHHTWFERLEDASVKPLTGGIIALAVLAGSFMLIRLIGESLISYGLDPLFNTLWAPVLLRLSDLLGGSGFLHDIVIGKIASGEVNFIESFGLLSSGLYVPLAMVLPYVIAFYLVLGLLEDIGYLPRLAVLMDTIMHRLGLHGYAIIPTLLGFGCNVPAILATRILESKRERFIAATLISIAVPCAALQAMIFGLVGERGGQYVAIVYGTLFVVWIILGIILNRFARGFSPELLIEIPPYRLPSWRAVLQKLWMRAYGFLVEAIPIILGAVLVINILYILRVFDVIANFTAPVVT</sequence>
<dbReference type="PROSITE" id="PS51711">
    <property type="entry name" value="G_FEOB"/>
    <property type="match status" value="1"/>
</dbReference>
<evidence type="ECO:0000256" key="1">
    <source>
        <dbReference type="SAM" id="Phobius"/>
    </source>
</evidence>
<dbReference type="NCBIfam" id="TIGR00231">
    <property type="entry name" value="small_GTP"/>
    <property type="match status" value="1"/>
</dbReference>
<accession>X1JZ59</accession>
<dbReference type="AlphaFoldDB" id="X1JZ59"/>
<dbReference type="Pfam" id="PF02421">
    <property type="entry name" value="FeoB_N"/>
    <property type="match status" value="1"/>
</dbReference>
<dbReference type="PANTHER" id="PTHR43185">
    <property type="entry name" value="FERROUS IRON TRANSPORT PROTEIN B"/>
    <property type="match status" value="1"/>
</dbReference>
<dbReference type="Gene3D" id="3.40.50.300">
    <property type="entry name" value="P-loop containing nucleotide triphosphate hydrolases"/>
    <property type="match status" value="1"/>
</dbReference>
<keyword evidence="1" id="KW-1133">Transmembrane helix</keyword>
<dbReference type="InterPro" id="IPR030389">
    <property type="entry name" value="G_FEOB_dom"/>
</dbReference>
<feature type="transmembrane region" description="Helical" evidence="1">
    <location>
        <begin position="324"/>
        <end position="346"/>
    </location>
</feature>
<dbReference type="PRINTS" id="PR00326">
    <property type="entry name" value="GTP1OBG"/>
</dbReference>
<dbReference type="Pfam" id="PF07670">
    <property type="entry name" value="Gate"/>
    <property type="match status" value="1"/>
</dbReference>
<dbReference type="InterPro" id="IPR011640">
    <property type="entry name" value="Fe2_transport_prot_B_C"/>
</dbReference>
<feature type="non-terminal residue" evidence="3">
    <location>
        <position position="480"/>
    </location>
</feature>
<dbReference type="PANTHER" id="PTHR43185:SF1">
    <property type="entry name" value="FE(2+) TRANSPORTER FEOB"/>
    <property type="match status" value="1"/>
</dbReference>
<dbReference type="InterPro" id="IPR011642">
    <property type="entry name" value="Gate_dom"/>
</dbReference>
<dbReference type="SUPFAM" id="SSF52540">
    <property type="entry name" value="P-loop containing nucleoside triphosphate hydrolases"/>
    <property type="match status" value="1"/>
</dbReference>
<feature type="transmembrane region" description="Helical" evidence="1">
    <location>
        <begin position="283"/>
        <end position="304"/>
    </location>
</feature>
<dbReference type="EMBL" id="BARV01000568">
    <property type="protein sequence ID" value="GAI00012.1"/>
    <property type="molecule type" value="Genomic_DNA"/>
</dbReference>
<name>X1JZ59_9ZZZZ</name>
<comment type="caution">
    <text evidence="3">The sequence shown here is derived from an EMBL/GenBank/DDBJ whole genome shotgun (WGS) entry which is preliminary data.</text>
</comment>
<dbReference type="InterPro" id="IPR027417">
    <property type="entry name" value="P-loop_NTPase"/>
</dbReference>
<feature type="transmembrane region" description="Helical" evidence="1">
    <location>
        <begin position="441"/>
        <end position="465"/>
    </location>
</feature>
<organism evidence="3">
    <name type="scientific">marine sediment metagenome</name>
    <dbReference type="NCBI Taxonomy" id="412755"/>
    <lineage>
        <taxon>unclassified sequences</taxon>
        <taxon>metagenomes</taxon>
        <taxon>ecological metagenomes</taxon>
    </lineage>
</organism>
<dbReference type="CDD" id="cd01879">
    <property type="entry name" value="FeoB"/>
    <property type="match status" value="1"/>
</dbReference>
<dbReference type="GO" id="GO:0005886">
    <property type="term" value="C:plasma membrane"/>
    <property type="evidence" value="ECO:0007669"/>
    <property type="project" value="TreeGrafter"/>
</dbReference>
<dbReference type="Pfam" id="PF07664">
    <property type="entry name" value="FeoB_C"/>
    <property type="match status" value="1"/>
</dbReference>
<keyword evidence="1" id="KW-0472">Membrane</keyword>
<proteinExistence type="predicted"/>
<dbReference type="GO" id="GO:0005525">
    <property type="term" value="F:GTP binding"/>
    <property type="evidence" value="ECO:0007669"/>
    <property type="project" value="InterPro"/>
</dbReference>
<feature type="domain" description="FeoB-type G" evidence="2">
    <location>
        <begin position="1"/>
        <end position="160"/>
    </location>
</feature>
<dbReference type="InterPro" id="IPR005225">
    <property type="entry name" value="Small_GTP-bd"/>
</dbReference>
<evidence type="ECO:0000313" key="3">
    <source>
        <dbReference type="EMBL" id="GAI00012.1"/>
    </source>
</evidence>
<evidence type="ECO:0000259" key="2">
    <source>
        <dbReference type="PROSITE" id="PS51711"/>
    </source>
</evidence>
<keyword evidence="1" id="KW-0812">Transmembrane</keyword>
<feature type="transmembrane region" description="Helical" evidence="1">
    <location>
        <begin position="358"/>
        <end position="381"/>
    </location>
</feature>
<gene>
    <name evidence="3" type="ORF">S06H3_02058</name>
</gene>
<reference evidence="3" key="1">
    <citation type="journal article" date="2014" name="Front. Microbiol.">
        <title>High frequency of phylogenetically diverse reductive dehalogenase-homologous genes in deep subseafloor sedimentary metagenomes.</title>
        <authorList>
            <person name="Kawai M."/>
            <person name="Futagami T."/>
            <person name="Toyoda A."/>
            <person name="Takaki Y."/>
            <person name="Nishi S."/>
            <person name="Hori S."/>
            <person name="Arai W."/>
            <person name="Tsubouchi T."/>
            <person name="Morono Y."/>
            <person name="Uchiyama I."/>
            <person name="Ito T."/>
            <person name="Fujiyama A."/>
            <person name="Inagaki F."/>
            <person name="Takami H."/>
        </authorList>
    </citation>
    <scope>NUCLEOTIDE SEQUENCE</scope>
    <source>
        <strain evidence="3">Expedition CK06-06</strain>
    </source>
</reference>
<protein>
    <recommendedName>
        <fullName evidence="2">FeoB-type G domain-containing protein</fullName>
    </recommendedName>
</protein>
<feature type="transmembrane region" description="Helical" evidence="1">
    <location>
        <begin position="203"/>
        <end position="223"/>
    </location>
</feature>
<dbReference type="GO" id="GO:0015093">
    <property type="term" value="F:ferrous iron transmembrane transporter activity"/>
    <property type="evidence" value="ECO:0007669"/>
    <property type="project" value="InterPro"/>
</dbReference>